<organism evidence="1 2">
    <name type="scientific">Podospora fimiseda</name>
    <dbReference type="NCBI Taxonomy" id="252190"/>
    <lineage>
        <taxon>Eukaryota</taxon>
        <taxon>Fungi</taxon>
        <taxon>Dikarya</taxon>
        <taxon>Ascomycota</taxon>
        <taxon>Pezizomycotina</taxon>
        <taxon>Sordariomycetes</taxon>
        <taxon>Sordariomycetidae</taxon>
        <taxon>Sordariales</taxon>
        <taxon>Podosporaceae</taxon>
        <taxon>Podospora</taxon>
    </lineage>
</organism>
<sequence length="203" mass="22807">MRAWLFGVLHLSHNSTLRAMVDEEVHAIGLMLQDLGANHSLDSPFVTLDRRFEVDGAFAARDFIRSHPDGAKWDEKRVQLVWDGIALHAEPKFALYKEPDVVAIYHGNDLDFTWEDGDKLGVTKEEYEGVLKEFPRPLAEDGGQAAMVLGGIMWYCKYKPESTYNTFMQAYGEILLPGYSAVGHRVIDRGLSYLLGLDSISAD</sequence>
<proteinExistence type="predicted"/>
<comment type="caution">
    <text evidence="1">The sequence shown here is derived from an EMBL/GenBank/DDBJ whole genome shotgun (WGS) entry which is preliminary data.</text>
</comment>
<keyword evidence="2" id="KW-1185">Reference proteome</keyword>
<gene>
    <name evidence="1" type="ORF">QBC38DRAFT_456879</name>
</gene>
<protein>
    <submittedName>
        <fullName evidence="1">Uncharacterized protein</fullName>
    </submittedName>
</protein>
<accession>A0AAN7H1M0</accession>
<name>A0AAN7H1M0_9PEZI</name>
<dbReference type="EMBL" id="MU865358">
    <property type="protein sequence ID" value="KAK4225874.1"/>
    <property type="molecule type" value="Genomic_DNA"/>
</dbReference>
<reference evidence="1" key="1">
    <citation type="journal article" date="2023" name="Mol. Phylogenet. Evol.">
        <title>Genome-scale phylogeny and comparative genomics of the fungal order Sordariales.</title>
        <authorList>
            <person name="Hensen N."/>
            <person name="Bonometti L."/>
            <person name="Westerberg I."/>
            <person name="Brannstrom I.O."/>
            <person name="Guillou S."/>
            <person name="Cros-Aarteil S."/>
            <person name="Calhoun S."/>
            <person name="Haridas S."/>
            <person name="Kuo A."/>
            <person name="Mondo S."/>
            <person name="Pangilinan J."/>
            <person name="Riley R."/>
            <person name="LaButti K."/>
            <person name="Andreopoulos B."/>
            <person name="Lipzen A."/>
            <person name="Chen C."/>
            <person name="Yan M."/>
            <person name="Daum C."/>
            <person name="Ng V."/>
            <person name="Clum A."/>
            <person name="Steindorff A."/>
            <person name="Ohm R.A."/>
            <person name="Martin F."/>
            <person name="Silar P."/>
            <person name="Natvig D.O."/>
            <person name="Lalanne C."/>
            <person name="Gautier V."/>
            <person name="Ament-Velasquez S.L."/>
            <person name="Kruys A."/>
            <person name="Hutchinson M.I."/>
            <person name="Powell A.J."/>
            <person name="Barry K."/>
            <person name="Miller A.N."/>
            <person name="Grigoriev I.V."/>
            <person name="Debuchy R."/>
            <person name="Gladieux P."/>
            <person name="Hiltunen Thoren M."/>
            <person name="Johannesson H."/>
        </authorList>
    </citation>
    <scope>NUCLEOTIDE SEQUENCE</scope>
    <source>
        <strain evidence="1">CBS 990.96</strain>
    </source>
</reference>
<dbReference type="Proteomes" id="UP001301958">
    <property type="component" value="Unassembled WGS sequence"/>
</dbReference>
<evidence type="ECO:0000313" key="1">
    <source>
        <dbReference type="EMBL" id="KAK4225874.1"/>
    </source>
</evidence>
<reference evidence="1" key="2">
    <citation type="submission" date="2023-05" db="EMBL/GenBank/DDBJ databases">
        <authorList>
            <consortium name="Lawrence Berkeley National Laboratory"/>
            <person name="Steindorff A."/>
            <person name="Hensen N."/>
            <person name="Bonometti L."/>
            <person name="Westerberg I."/>
            <person name="Brannstrom I.O."/>
            <person name="Guillou S."/>
            <person name="Cros-Aarteil S."/>
            <person name="Calhoun S."/>
            <person name="Haridas S."/>
            <person name="Kuo A."/>
            <person name="Mondo S."/>
            <person name="Pangilinan J."/>
            <person name="Riley R."/>
            <person name="Labutti K."/>
            <person name="Andreopoulos B."/>
            <person name="Lipzen A."/>
            <person name="Chen C."/>
            <person name="Yanf M."/>
            <person name="Daum C."/>
            <person name="Ng V."/>
            <person name="Clum A."/>
            <person name="Ohm R."/>
            <person name="Martin F."/>
            <person name="Silar P."/>
            <person name="Natvig D."/>
            <person name="Lalanne C."/>
            <person name="Gautier V."/>
            <person name="Ament-Velasquez S.L."/>
            <person name="Kruys A."/>
            <person name="Hutchinson M.I."/>
            <person name="Powell A.J."/>
            <person name="Barry K."/>
            <person name="Miller A.N."/>
            <person name="Grigoriev I.V."/>
            <person name="Debuchy R."/>
            <person name="Gladieux P."/>
            <person name="Thoren M.H."/>
            <person name="Johannesson H."/>
        </authorList>
    </citation>
    <scope>NUCLEOTIDE SEQUENCE</scope>
    <source>
        <strain evidence="1">CBS 990.96</strain>
    </source>
</reference>
<dbReference type="AlphaFoldDB" id="A0AAN7H1M0"/>
<evidence type="ECO:0000313" key="2">
    <source>
        <dbReference type="Proteomes" id="UP001301958"/>
    </source>
</evidence>